<evidence type="ECO:0000313" key="1">
    <source>
        <dbReference type="EMBL" id="KRM37050.1"/>
    </source>
</evidence>
<sequence>MPLGHLFIKGGITMSNVKRPTWAERTPSMQDYYDHYWGLPEHDDRQLFEMLSLELFQAGLTWRTIWERRAAFERAFADFDIDRVAAFTAADIDRLCQDQTIIRNSRKISAVVANARVVQGLQGSGQTFDDYVWHFVDYQPQRLVLAPDESLPAQTDQSKTMAKQFKADGFRFVGPTIMYSFMTAIGLVNARIEI</sequence>
<dbReference type="InterPro" id="IPR011257">
    <property type="entry name" value="DNA_glycosylase"/>
</dbReference>
<dbReference type="EMBL" id="AZGO01000041">
    <property type="protein sequence ID" value="KRM37050.1"/>
    <property type="molecule type" value="Genomic_DNA"/>
</dbReference>
<organism evidence="1 2">
    <name type="scientific">Limosilactobacillus pontis DSM 8475</name>
    <dbReference type="NCBI Taxonomy" id="1423794"/>
    <lineage>
        <taxon>Bacteria</taxon>
        <taxon>Bacillati</taxon>
        <taxon>Bacillota</taxon>
        <taxon>Bacilli</taxon>
        <taxon>Lactobacillales</taxon>
        <taxon>Lactobacillaceae</taxon>
        <taxon>Limosilactobacillus</taxon>
    </lineage>
</organism>
<dbReference type="InterPro" id="IPR052891">
    <property type="entry name" value="DNA-3mA_glycosylase"/>
</dbReference>
<dbReference type="InterPro" id="IPR005019">
    <property type="entry name" value="Adenine_glyco"/>
</dbReference>
<name>A0A922TNJ1_9LACO</name>
<gene>
    <name evidence="1" type="ORF">FD34_GL001497</name>
</gene>
<dbReference type="Proteomes" id="UP000051085">
    <property type="component" value="Unassembled WGS sequence"/>
</dbReference>
<dbReference type="GO" id="GO:0008725">
    <property type="term" value="F:DNA-3-methyladenine glycosylase activity"/>
    <property type="evidence" value="ECO:0007669"/>
    <property type="project" value="InterPro"/>
</dbReference>
<reference evidence="1 2" key="1">
    <citation type="journal article" date="2015" name="Genome Announc.">
        <title>Expanding the biotechnology potential of lactobacilli through comparative genomics of 213 strains and associated genera.</title>
        <authorList>
            <person name="Sun Z."/>
            <person name="Harris H.M."/>
            <person name="McCann A."/>
            <person name="Guo C."/>
            <person name="Argimon S."/>
            <person name="Zhang W."/>
            <person name="Yang X."/>
            <person name="Jeffery I.B."/>
            <person name="Cooney J.C."/>
            <person name="Kagawa T.F."/>
            <person name="Liu W."/>
            <person name="Song Y."/>
            <person name="Salvetti E."/>
            <person name="Wrobel A."/>
            <person name="Rasinkangas P."/>
            <person name="Parkhill J."/>
            <person name="Rea M.C."/>
            <person name="O'Sullivan O."/>
            <person name="Ritari J."/>
            <person name="Douillard F.P."/>
            <person name="Paul Ross R."/>
            <person name="Yang R."/>
            <person name="Briner A.E."/>
            <person name="Felis G.E."/>
            <person name="de Vos W.M."/>
            <person name="Barrangou R."/>
            <person name="Klaenhammer T.R."/>
            <person name="Caufield P.W."/>
            <person name="Cui Y."/>
            <person name="Zhang H."/>
            <person name="O'Toole P.W."/>
        </authorList>
    </citation>
    <scope>NUCLEOTIDE SEQUENCE [LARGE SCALE GENOMIC DNA]</scope>
    <source>
        <strain evidence="1 2">DSM 8475</strain>
    </source>
</reference>
<dbReference type="Pfam" id="PF03352">
    <property type="entry name" value="Adenine_glyco"/>
    <property type="match status" value="1"/>
</dbReference>
<dbReference type="GO" id="GO:0006284">
    <property type="term" value="P:base-excision repair"/>
    <property type="evidence" value="ECO:0007669"/>
    <property type="project" value="InterPro"/>
</dbReference>
<comment type="caution">
    <text evidence="1">The sequence shown here is derived from an EMBL/GenBank/DDBJ whole genome shotgun (WGS) entry which is preliminary data.</text>
</comment>
<protein>
    <submittedName>
        <fullName evidence="1">DNA-3-methyladenine glycosylase I</fullName>
    </submittedName>
</protein>
<dbReference type="PANTHER" id="PTHR30037:SF4">
    <property type="entry name" value="DNA-3-METHYLADENINE GLYCOSYLASE I"/>
    <property type="match status" value="1"/>
</dbReference>
<dbReference type="Gene3D" id="1.10.340.30">
    <property type="entry name" value="Hypothetical protein, domain 2"/>
    <property type="match status" value="1"/>
</dbReference>
<evidence type="ECO:0000313" key="2">
    <source>
        <dbReference type="Proteomes" id="UP000051085"/>
    </source>
</evidence>
<accession>A0A922TNJ1</accession>
<dbReference type="PANTHER" id="PTHR30037">
    <property type="entry name" value="DNA-3-METHYLADENINE GLYCOSYLASE 1"/>
    <property type="match status" value="1"/>
</dbReference>
<dbReference type="AlphaFoldDB" id="A0A922TNJ1"/>
<proteinExistence type="predicted"/>
<dbReference type="SUPFAM" id="SSF48150">
    <property type="entry name" value="DNA-glycosylase"/>
    <property type="match status" value="1"/>
</dbReference>